<dbReference type="PANTHER" id="PTHR11521:SF1">
    <property type="entry name" value="TROPONIN T, SKELETAL MUSCLE"/>
    <property type="match status" value="1"/>
</dbReference>
<feature type="compositionally biased region" description="Low complexity" evidence="1">
    <location>
        <begin position="61"/>
        <end position="70"/>
    </location>
</feature>
<dbReference type="GO" id="GO:0005523">
    <property type="term" value="F:tropomyosin binding"/>
    <property type="evidence" value="ECO:0007669"/>
    <property type="project" value="TreeGrafter"/>
</dbReference>
<dbReference type="GO" id="GO:0045214">
    <property type="term" value="P:sarcomere organization"/>
    <property type="evidence" value="ECO:0007669"/>
    <property type="project" value="TreeGrafter"/>
</dbReference>
<accession>A0A238C309</accession>
<feature type="region of interest" description="Disordered" evidence="1">
    <location>
        <begin position="318"/>
        <end position="434"/>
    </location>
</feature>
<dbReference type="SUPFAM" id="SSF90250">
    <property type="entry name" value="Troponin coil-coiled subunits"/>
    <property type="match status" value="1"/>
</dbReference>
<keyword evidence="3" id="KW-1185">Reference proteome</keyword>
<dbReference type="InterPro" id="IPR027707">
    <property type="entry name" value="TNNT"/>
</dbReference>
<feature type="compositionally biased region" description="Basic and acidic residues" evidence="1">
    <location>
        <begin position="341"/>
        <end position="357"/>
    </location>
</feature>
<protein>
    <recommendedName>
        <fullName evidence="4">Troponin T family protein</fullName>
    </recommendedName>
</protein>
<feature type="compositionally biased region" description="Basic and acidic residues" evidence="1">
    <location>
        <begin position="107"/>
        <end position="158"/>
    </location>
</feature>
<dbReference type="OrthoDB" id="330499at2759"/>
<evidence type="ECO:0008006" key="4">
    <source>
        <dbReference type="Google" id="ProtNLM"/>
    </source>
</evidence>
<dbReference type="Proteomes" id="UP000242913">
    <property type="component" value="Unassembled WGS sequence"/>
</dbReference>
<dbReference type="GO" id="GO:0005861">
    <property type="term" value="C:troponin complex"/>
    <property type="evidence" value="ECO:0007669"/>
    <property type="project" value="InterPro"/>
</dbReference>
<dbReference type="AlphaFoldDB" id="A0A238C309"/>
<feature type="compositionally biased region" description="Acidic residues" evidence="1">
    <location>
        <begin position="1"/>
        <end position="26"/>
    </location>
</feature>
<name>A0A238C309_9BILA</name>
<dbReference type="EMBL" id="KZ269979">
    <property type="protein sequence ID" value="OZC11861.1"/>
    <property type="molecule type" value="Genomic_DNA"/>
</dbReference>
<evidence type="ECO:0000313" key="3">
    <source>
        <dbReference type="Proteomes" id="UP000242913"/>
    </source>
</evidence>
<feature type="region of interest" description="Disordered" evidence="1">
    <location>
        <begin position="107"/>
        <end position="169"/>
    </location>
</feature>
<dbReference type="Gene3D" id="1.20.5.350">
    <property type="match status" value="1"/>
</dbReference>
<evidence type="ECO:0000256" key="1">
    <source>
        <dbReference type="SAM" id="MobiDB-lite"/>
    </source>
</evidence>
<feature type="region of interest" description="Disordered" evidence="1">
    <location>
        <begin position="263"/>
        <end position="303"/>
    </location>
</feature>
<feature type="region of interest" description="Disordered" evidence="1">
    <location>
        <begin position="1"/>
        <end position="91"/>
    </location>
</feature>
<sequence>MAEEEEEITEEEEDEEVEEEEAEEAVESAAPAPAEDEASEAKETTSQLRRPPPQEKEEAPAEQTEAEMAMLAAKKRHQEEEAAKIQDYEERRQIEREKIEEELRALKEKQDQRRQQRAQEEREFAERQREMEEKRRQEEEASKARIEAEKQRREEERRKRQNLMAGSFAAGTAAGGKNFVIQKSEKSDQFKNLATKRENVSEEEKQAAKQAFMEAIQRRGANVADLLPNDLKDKIKQLHSRIVKLEGEKYDLEKRHERQEYDLKELHERERQVARNKALQRGLDPEEAAASIHPPKVNVVSKFDRQIDRRSYGDRRDLYEHPVIKKQPKIAHGTARPPPEWGRRENEELEQIRKNLEPPKYVEQVKADGDAAKPPIQPIPLNVPGVDEVEEDENASIQAEKDDAKENEEEDTKKSDRKPSAAAGGKAAAPPPPVRKFLVIDKIPRRYDGQEASESKVKWIVYFPLVSKSVSFITPIINVKNYL</sequence>
<organism evidence="2 3">
    <name type="scientific">Onchocerca flexuosa</name>
    <dbReference type="NCBI Taxonomy" id="387005"/>
    <lineage>
        <taxon>Eukaryota</taxon>
        <taxon>Metazoa</taxon>
        <taxon>Ecdysozoa</taxon>
        <taxon>Nematoda</taxon>
        <taxon>Chromadorea</taxon>
        <taxon>Rhabditida</taxon>
        <taxon>Spirurina</taxon>
        <taxon>Spiruromorpha</taxon>
        <taxon>Filarioidea</taxon>
        <taxon>Onchocercidae</taxon>
        <taxon>Onchocerca</taxon>
    </lineage>
</organism>
<dbReference type="GO" id="GO:0006937">
    <property type="term" value="P:regulation of muscle contraction"/>
    <property type="evidence" value="ECO:0007669"/>
    <property type="project" value="InterPro"/>
</dbReference>
<reference evidence="2 3" key="1">
    <citation type="submission" date="2015-12" db="EMBL/GenBank/DDBJ databases">
        <title>Draft genome of the nematode, Onchocerca flexuosa.</title>
        <authorList>
            <person name="Mitreva M."/>
        </authorList>
    </citation>
    <scope>NUCLEOTIDE SEQUENCE [LARGE SCALE GENOMIC DNA]</scope>
    <source>
        <strain evidence="2">Red Deer</strain>
    </source>
</reference>
<dbReference type="GO" id="GO:0006936">
    <property type="term" value="P:muscle contraction"/>
    <property type="evidence" value="ECO:0007669"/>
    <property type="project" value="TreeGrafter"/>
</dbReference>
<dbReference type="PANTHER" id="PTHR11521">
    <property type="entry name" value="TROPONIN T"/>
    <property type="match status" value="1"/>
</dbReference>
<feature type="compositionally biased region" description="Basic and acidic residues" evidence="1">
    <location>
        <begin position="263"/>
        <end position="273"/>
    </location>
</feature>
<gene>
    <name evidence="2" type="ORF">X798_01042</name>
</gene>
<evidence type="ECO:0000313" key="2">
    <source>
        <dbReference type="EMBL" id="OZC11861.1"/>
    </source>
</evidence>
<proteinExistence type="predicted"/>
<feature type="compositionally biased region" description="Basic and acidic residues" evidence="1">
    <location>
        <begin position="77"/>
        <end position="91"/>
    </location>
</feature>
<dbReference type="InterPro" id="IPR038077">
    <property type="entry name" value="Troponin_sf"/>
</dbReference>